<dbReference type="EMBL" id="CAIE01000006">
    <property type="protein sequence ID" value="CCH15593.1"/>
    <property type="molecule type" value="Genomic_DNA"/>
</dbReference>
<evidence type="ECO:0000313" key="2">
    <source>
        <dbReference type="Proteomes" id="UP000003448"/>
    </source>
</evidence>
<reference evidence="2" key="1">
    <citation type="journal article" date="2012" name="J. Bacteriol.">
        <title>Genome Sequence of Micromonospora lupini Lupac 08, Isolated from Root Nodules of Lupinus angustifolius.</title>
        <authorList>
            <person name="Alonso-Vega P."/>
            <person name="Normand P."/>
            <person name="Bacigalupe R."/>
            <person name="Pujic P."/>
            <person name="Lajus A."/>
            <person name="Vallenet D."/>
            <person name="Carro L."/>
            <person name="Coll P."/>
            <person name="Trujillo M.E."/>
        </authorList>
    </citation>
    <scope>NUCLEOTIDE SEQUENCE [LARGE SCALE GENOMIC DNA]</scope>
    <source>
        <strain evidence="2">Lupac 08</strain>
    </source>
</reference>
<gene>
    <name evidence="1" type="ORF">MILUP08_40501</name>
</gene>
<dbReference type="Proteomes" id="UP000003448">
    <property type="component" value="Unassembled WGS sequence"/>
</dbReference>
<sequence>MHACRLHASLPPTFSRPGVLGHCLPPVELPRLWGTVPVTAGGVKGGGVDAVTAVVRWAPVTGGGAGCR</sequence>
<accession>I0KVJ6</accession>
<protein>
    <submittedName>
        <fullName evidence="1">Uncharacterized protein</fullName>
    </submittedName>
</protein>
<keyword evidence="2" id="KW-1185">Reference proteome</keyword>
<proteinExistence type="predicted"/>
<dbReference type="STRING" id="1150864.MILUP08_40501"/>
<name>I0KVJ6_9ACTN</name>
<organism evidence="1 2">
    <name type="scientific">Micromonospora lupini str. Lupac 08</name>
    <dbReference type="NCBI Taxonomy" id="1150864"/>
    <lineage>
        <taxon>Bacteria</taxon>
        <taxon>Bacillati</taxon>
        <taxon>Actinomycetota</taxon>
        <taxon>Actinomycetes</taxon>
        <taxon>Micromonosporales</taxon>
        <taxon>Micromonosporaceae</taxon>
        <taxon>Micromonospora</taxon>
    </lineage>
</organism>
<evidence type="ECO:0000313" key="1">
    <source>
        <dbReference type="EMBL" id="CCH15593.1"/>
    </source>
</evidence>
<comment type="caution">
    <text evidence="1">The sequence shown here is derived from an EMBL/GenBank/DDBJ whole genome shotgun (WGS) entry which is preliminary data.</text>
</comment>
<dbReference type="AlphaFoldDB" id="I0KVJ6"/>